<proteinExistence type="predicted"/>
<dbReference type="AlphaFoldDB" id="A0A8J7PFV6"/>
<comment type="caution">
    <text evidence="3">The sequence shown here is derived from an EMBL/GenBank/DDBJ whole genome shotgun (WGS) entry which is preliminary data.</text>
</comment>
<feature type="compositionally biased region" description="Acidic residues" evidence="1">
    <location>
        <begin position="90"/>
        <end position="100"/>
    </location>
</feature>
<dbReference type="EMBL" id="JAFLCK010000003">
    <property type="protein sequence ID" value="MBN8659313.1"/>
    <property type="molecule type" value="Genomic_DNA"/>
</dbReference>
<feature type="transmembrane region" description="Helical" evidence="2">
    <location>
        <begin position="182"/>
        <end position="204"/>
    </location>
</feature>
<name>A0A8J7PFV6_9BACT</name>
<feature type="compositionally biased region" description="Basic and acidic residues" evidence="1">
    <location>
        <begin position="65"/>
        <end position="88"/>
    </location>
</feature>
<feature type="compositionally biased region" description="Basic and acidic residues" evidence="1">
    <location>
        <begin position="14"/>
        <end position="39"/>
    </location>
</feature>
<keyword evidence="2" id="KW-1133">Transmembrane helix</keyword>
<keyword evidence="2" id="KW-0812">Transmembrane</keyword>
<gene>
    <name evidence="3" type="ORF">J0M35_03045</name>
</gene>
<evidence type="ECO:0000256" key="1">
    <source>
        <dbReference type="SAM" id="MobiDB-lite"/>
    </source>
</evidence>
<feature type="region of interest" description="Disordered" evidence="1">
    <location>
        <begin position="1"/>
        <end position="106"/>
    </location>
</feature>
<feature type="transmembrane region" description="Helical" evidence="2">
    <location>
        <begin position="152"/>
        <end position="175"/>
    </location>
</feature>
<evidence type="ECO:0000313" key="3">
    <source>
        <dbReference type="EMBL" id="MBN8659313.1"/>
    </source>
</evidence>
<feature type="transmembrane region" description="Helical" evidence="2">
    <location>
        <begin position="120"/>
        <end position="146"/>
    </location>
</feature>
<protein>
    <submittedName>
        <fullName evidence="3">Uncharacterized protein</fullName>
    </submittedName>
</protein>
<evidence type="ECO:0000313" key="4">
    <source>
        <dbReference type="Proteomes" id="UP000664277"/>
    </source>
</evidence>
<feature type="compositionally biased region" description="Low complexity" evidence="1">
    <location>
        <begin position="1"/>
        <end position="13"/>
    </location>
</feature>
<evidence type="ECO:0000256" key="2">
    <source>
        <dbReference type="SAM" id="Phobius"/>
    </source>
</evidence>
<dbReference type="Proteomes" id="UP000664277">
    <property type="component" value="Unassembled WGS sequence"/>
</dbReference>
<organism evidence="3 4">
    <name type="scientific">Candidatus Obscuribacter phosphatis</name>
    <dbReference type="NCBI Taxonomy" id="1906157"/>
    <lineage>
        <taxon>Bacteria</taxon>
        <taxon>Bacillati</taxon>
        <taxon>Candidatus Melainabacteria</taxon>
        <taxon>Candidatus Obscuribacterales</taxon>
        <taxon>Candidatus Obscuribacteraceae</taxon>
        <taxon>Candidatus Obscuribacter</taxon>
    </lineage>
</organism>
<reference evidence="3" key="1">
    <citation type="submission" date="2021-02" db="EMBL/GenBank/DDBJ databases">
        <title>Genome-Resolved Metagenomics of a Microbial Community Performing Photosynthetic Biological Nutrient Removal.</title>
        <authorList>
            <person name="Mcdaniel E.A."/>
        </authorList>
    </citation>
    <scope>NUCLEOTIDE SEQUENCE</scope>
    <source>
        <strain evidence="3">UWPOB_OBS1</strain>
    </source>
</reference>
<accession>A0A8J7PFV6</accession>
<keyword evidence="2" id="KW-0472">Membrane</keyword>
<sequence>MTDSSDSSDSSDLSENRWSKDYIPKEDAETRVGESRPEFDVFQAIKTDSSGGRTELGPTQAEELESTREESKREFEQEFDQNLEKIAENEPLEGSEEREETQELEKLDADEAELSPLRKYILSMAASLIFLWLPFAINACLASNIVAESARLQAIINIFTASAPVLALVLVTICGEKSAKSWAIIGIVLYLLASVIIGGLPLAFKCAATYQALMKDSDPNLVKLNEEAVQSGTRLVLYSYNQPLERTKRILRSEQRIFPGFLLVKLQGAKSD</sequence>